<dbReference type="AlphaFoldDB" id="A0A6A4SWC2"/>
<sequence length="82" mass="9232">MRRERSSCSCRSAVTDAPEKKWRQPPVLHSSHNVELSALLSESGSTLQHMLLSIGYGKHRFLKTTFIECIYPSPVETVDKDG</sequence>
<comment type="caution">
    <text evidence="1">The sequence shown here is derived from an EMBL/GenBank/DDBJ whole genome shotgun (WGS) entry which is preliminary data.</text>
</comment>
<dbReference type="Proteomes" id="UP000438429">
    <property type="component" value="Unassembled WGS sequence"/>
</dbReference>
<name>A0A6A4SWC2_SCOMX</name>
<accession>A0A6A4SWC2</accession>
<reference evidence="1 2" key="1">
    <citation type="submission" date="2019-06" db="EMBL/GenBank/DDBJ databases">
        <title>Draft genomes of female and male turbot (Scophthalmus maximus).</title>
        <authorList>
            <person name="Xu H."/>
            <person name="Xu X.-W."/>
            <person name="Shao C."/>
            <person name="Chen S."/>
        </authorList>
    </citation>
    <scope>NUCLEOTIDE SEQUENCE [LARGE SCALE GENOMIC DNA]</scope>
    <source>
        <strain evidence="1">Ysfricsl-2016a</strain>
        <tissue evidence="1">Blood</tissue>
    </source>
</reference>
<protein>
    <submittedName>
        <fullName evidence="1">Uncharacterized protein</fullName>
    </submittedName>
</protein>
<gene>
    <name evidence="1" type="ORF">F2P81_010701</name>
</gene>
<evidence type="ECO:0000313" key="1">
    <source>
        <dbReference type="EMBL" id="KAF0037827.1"/>
    </source>
</evidence>
<proteinExistence type="predicted"/>
<organism evidence="1 2">
    <name type="scientific">Scophthalmus maximus</name>
    <name type="common">Turbot</name>
    <name type="synonym">Psetta maxima</name>
    <dbReference type="NCBI Taxonomy" id="52904"/>
    <lineage>
        <taxon>Eukaryota</taxon>
        <taxon>Metazoa</taxon>
        <taxon>Chordata</taxon>
        <taxon>Craniata</taxon>
        <taxon>Vertebrata</taxon>
        <taxon>Euteleostomi</taxon>
        <taxon>Actinopterygii</taxon>
        <taxon>Neopterygii</taxon>
        <taxon>Teleostei</taxon>
        <taxon>Neoteleostei</taxon>
        <taxon>Acanthomorphata</taxon>
        <taxon>Carangaria</taxon>
        <taxon>Pleuronectiformes</taxon>
        <taxon>Pleuronectoidei</taxon>
        <taxon>Scophthalmidae</taxon>
        <taxon>Scophthalmus</taxon>
    </lineage>
</organism>
<dbReference type="EMBL" id="VEVO01000009">
    <property type="protein sequence ID" value="KAF0037827.1"/>
    <property type="molecule type" value="Genomic_DNA"/>
</dbReference>
<evidence type="ECO:0000313" key="2">
    <source>
        <dbReference type="Proteomes" id="UP000438429"/>
    </source>
</evidence>